<dbReference type="Proteomes" id="UP000747399">
    <property type="component" value="Unassembled WGS sequence"/>
</dbReference>
<feature type="non-terminal residue" evidence="2">
    <location>
        <position position="1"/>
    </location>
</feature>
<feature type="region of interest" description="Disordered" evidence="1">
    <location>
        <begin position="461"/>
        <end position="491"/>
    </location>
</feature>
<accession>A0A8J4EVU3</accession>
<feature type="compositionally biased region" description="Polar residues" evidence="1">
    <location>
        <begin position="482"/>
        <end position="491"/>
    </location>
</feature>
<feature type="region of interest" description="Disordered" evidence="1">
    <location>
        <begin position="929"/>
        <end position="956"/>
    </location>
</feature>
<name>A0A8J4EVU3_9CHLO</name>
<feature type="non-terminal residue" evidence="2">
    <location>
        <position position="997"/>
    </location>
</feature>
<feature type="region of interest" description="Disordered" evidence="1">
    <location>
        <begin position="565"/>
        <end position="586"/>
    </location>
</feature>
<feature type="region of interest" description="Disordered" evidence="1">
    <location>
        <begin position="655"/>
        <end position="677"/>
    </location>
</feature>
<feature type="compositionally biased region" description="Polar residues" evidence="1">
    <location>
        <begin position="126"/>
        <end position="136"/>
    </location>
</feature>
<evidence type="ECO:0000313" key="2">
    <source>
        <dbReference type="EMBL" id="GIL45765.1"/>
    </source>
</evidence>
<organism evidence="2 3">
    <name type="scientific">Volvox africanus</name>
    <dbReference type="NCBI Taxonomy" id="51714"/>
    <lineage>
        <taxon>Eukaryota</taxon>
        <taxon>Viridiplantae</taxon>
        <taxon>Chlorophyta</taxon>
        <taxon>core chlorophytes</taxon>
        <taxon>Chlorophyceae</taxon>
        <taxon>CS clade</taxon>
        <taxon>Chlamydomonadales</taxon>
        <taxon>Volvocaceae</taxon>
        <taxon>Volvox</taxon>
    </lineage>
</organism>
<reference evidence="2" key="1">
    <citation type="journal article" date="2021" name="Proc. Natl. Acad. Sci. U.S.A.">
        <title>Three genomes in the algal genus Volvox reveal the fate of a haploid sex-determining region after a transition to homothallism.</title>
        <authorList>
            <person name="Yamamoto K."/>
            <person name="Hamaji T."/>
            <person name="Kawai-Toyooka H."/>
            <person name="Matsuzaki R."/>
            <person name="Takahashi F."/>
            <person name="Nishimura Y."/>
            <person name="Kawachi M."/>
            <person name="Noguchi H."/>
            <person name="Minakuchi Y."/>
            <person name="Umen J.G."/>
            <person name="Toyoda A."/>
            <person name="Nozaki H."/>
        </authorList>
    </citation>
    <scope>NUCLEOTIDE SEQUENCE</scope>
    <source>
        <strain evidence="2">NIES-3780</strain>
    </source>
</reference>
<feature type="compositionally biased region" description="Polar residues" evidence="1">
    <location>
        <begin position="194"/>
        <end position="208"/>
    </location>
</feature>
<proteinExistence type="predicted"/>
<feature type="region of interest" description="Disordered" evidence="1">
    <location>
        <begin position="180"/>
        <end position="208"/>
    </location>
</feature>
<gene>
    <name evidence="2" type="ORF">Vafri_2918</name>
</gene>
<dbReference type="AlphaFoldDB" id="A0A8J4EVU3"/>
<feature type="region of interest" description="Disordered" evidence="1">
    <location>
        <begin position="60"/>
        <end position="147"/>
    </location>
</feature>
<evidence type="ECO:0000313" key="3">
    <source>
        <dbReference type="Proteomes" id="UP000747399"/>
    </source>
</evidence>
<protein>
    <submittedName>
        <fullName evidence="2">Uncharacterized protein</fullName>
    </submittedName>
</protein>
<sequence length="997" mass="103484">NGLCTGARHMKIWSNCRSGVWTINNKAPSNRIICVHNLRLRVRSLANGNGDLWPAVEYGPAKGFGGRKRGRTQRQQLEDAQPSTPVTRDRSPVARPPLQPPKLESSGRLRKAPGRVRQADRFQRTFPPSSRGTSSAGDKGNVPDIPDGAVGGLHVHVLSTTRWRSLTDLLIQSQSSQTHSAAVVSNDDGAGPSTGANGPSAGATSTSIPEPLATAPIATAVAAEGHQLTESALLLILWRIVCTQLLTFSEQRQQGLRPGLQSLPRPLPFPGPFSLGEDPWRQQLWSGTPTGAADPWDFQSKSSFGALGGLGGSFSDMPTLTRRTFASPLSSETAGRPGDMVGGFRSAVGPAKPPAPLVGSSVARHRCLEAVEAAARRLAPGMSRGGLVVALQLLGCWAAAMSEGADTRGLGGGEVWRLAEPFLAAAAAAASTSQWVTADLVALVAALPPLHRFCPEAASISSGRDTSKKRTKARGKGDNVNGGRSSSSPQPVTHEALAAALSALAQRADMVVPSPSELTVCIAAAAACGYAPQPSWLALLRSELRNQLFLLTAPQGAVILDSLERLPPSPPQRGQEEGQKSAVEGGAKEAMLPESAAAEVNGKQGEVAMLWAELQGKAAALDLGGGVEALLELSQYVEVGLLLPTSATSRALLDSQHPQQLAAQPPPPTEEQEQEQEQLLATVGVGVGHGVASGTAGRRLSPVQQLTRVLLGQLAPQLADCSGEQLTAVLVAAARLYEYEHDSGNLAVGATAPVQAVAGPANVSGLDSKQQQQQQHVSSHLILEPVARSLLRRVRSGSLSLPQIGACVAALVTLLTAAATTSPTPAGERRPTATPAPAPAAAAALAALLLEVPEEVLRCTLGATPGRSDVSSGRRSRAAGQAAATVGALGPEGLAWLLPLETSLVAMEEHLTPRLPLLRQVLLQKAQQLRPEGDQLEGTARGATEPPSGGAQERRLATGARGLAARAMSGVMSNLKQLSVAQLLELAAASQHPQTSG</sequence>
<keyword evidence="3" id="KW-1185">Reference proteome</keyword>
<comment type="caution">
    <text evidence="2">The sequence shown here is derived from an EMBL/GenBank/DDBJ whole genome shotgun (WGS) entry which is preliminary data.</text>
</comment>
<dbReference type="EMBL" id="BNCO01000003">
    <property type="protein sequence ID" value="GIL45765.1"/>
    <property type="molecule type" value="Genomic_DNA"/>
</dbReference>
<evidence type="ECO:0000256" key="1">
    <source>
        <dbReference type="SAM" id="MobiDB-lite"/>
    </source>
</evidence>